<dbReference type="Pfam" id="PF00158">
    <property type="entry name" value="Sigma54_activat"/>
    <property type="match status" value="1"/>
</dbReference>
<dbReference type="EMBL" id="JAWJAY010000001">
    <property type="protein sequence ID" value="MDV2884483.1"/>
    <property type="molecule type" value="Genomic_DNA"/>
</dbReference>
<dbReference type="InterPro" id="IPR025943">
    <property type="entry name" value="Sigma_54_int_dom_ATP-bd_2"/>
</dbReference>
<dbReference type="InterPro" id="IPR030828">
    <property type="entry name" value="HTH_TyrR"/>
</dbReference>
<dbReference type="Gene3D" id="1.10.10.60">
    <property type="entry name" value="Homeodomain-like"/>
    <property type="match status" value="1"/>
</dbReference>
<dbReference type="InterPro" id="IPR025944">
    <property type="entry name" value="Sigma_54_int_dom_CS"/>
</dbReference>
<dbReference type="InterPro" id="IPR000014">
    <property type="entry name" value="PAS"/>
</dbReference>
<dbReference type="InterPro" id="IPR027417">
    <property type="entry name" value="P-loop_NTPase"/>
</dbReference>
<dbReference type="GO" id="GO:0006355">
    <property type="term" value="P:regulation of DNA-templated transcription"/>
    <property type="evidence" value="ECO:0007669"/>
    <property type="project" value="InterPro"/>
</dbReference>
<dbReference type="FunFam" id="3.40.50.300:FF:000006">
    <property type="entry name" value="DNA-binding transcriptional regulator NtrC"/>
    <property type="match status" value="1"/>
</dbReference>
<dbReference type="GO" id="GO:0005524">
    <property type="term" value="F:ATP binding"/>
    <property type="evidence" value="ECO:0007669"/>
    <property type="project" value="UniProtKB-KW"/>
</dbReference>
<dbReference type="SUPFAM" id="SSF55785">
    <property type="entry name" value="PYP-like sensor domain (PAS domain)"/>
    <property type="match status" value="1"/>
</dbReference>
<evidence type="ECO:0000256" key="2">
    <source>
        <dbReference type="ARBA" id="ARBA00022797"/>
    </source>
</evidence>
<dbReference type="InterPro" id="IPR058031">
    <property type="entry name" value="AAA_lid_NorR"/>
</dbReference>
<dbReference type="InterPro" id="IPR009057">
    <property type="entry name" value="Homeodomain-like_sf"/>
</dbReference>
<comment type="caution">
    <text evidence="12">The sequence shown here is derived from an EMBL/GenBank/DDBJ whole genome shotgun (WGS) entry which is preliminary data.</text>
</comment>
<evidence type="ECO:0000256" key="1">
    <source>
        <dbReference type="ARBA" id="ARBA00022741"/>
    </source>
</evidence>
<gene>
    <name evidence="12" type="ORF">RYX45_04780</name>
</gene>
<evidence type="ECO:0000259" key="10">
    <source>
        <dbReference type="PROSITE" id="PS50112"/>
    </source>
</evidence>
<dbReference type="SMART" id="SM00091">
    <property type="entry name" value="PAS"/>
    <property type="match status" value="1"/>
</dbReference>
<dbReference type="PROSITE" id="PS50113">
    <property type="entry name" value="PAC"/>
    <property type="match status" value="1"/>
</dbReference>
<dbReference type="SUPFAM" id="SSF52540">
    <property type="entry name" value="P-loop containing nucleoside triphosphate hydrolases"/>
    <property type="match status" value="1"/>
</dbReference>
<feature type="domain" description="PAS" evidence="10">
    <location>
        <begin position="8"/>
        <end position="58"/>
    </location>
</feature>
<evidence type="ECO:0000256" key="6">
    <source>
        <dbReference type="ARBA" id="ARBA00023163"/>
    </source>
</evidence>
<feature type="domain" description="PAC" evidence="11">
    <location>
        <begin position="75"/>
        <end position="127"/>
    </location>
</feature>
<accession>A0AAJ2KV89</accession>
<evidence type="ECO:0000259" key="11">
    <source>
        <dbReference type="PROSITE" id="PS50113"/>
    </source>
</evidence>
<evidence type="ECO:0000313" key="13">
    <source>
        <dbReference type="Proteomes" id="UP001285636"/>
    </source>
</evidence>
<evidence type="ECO:0000259" key="9">
    <source>
        <dbReference type="PROSITE" id="PS50045"/>
    </source>
</evidence>
<dbReference type="InterPro" id="IPR003593">
    <property type="entry name" value="AAA+_ATPase"/>
</dbReference>
<dbReference type="InterPro" id="IPR013656">
    <property type="entry name" value="PAS_4"/>
</dbReference>
<dbReference type="InterPro" id="IPR002078">
    <property type="entry name" value="Sigma_54_int"/>
</dbReference>
<dbReference type="RefSeq" id="WP_323465986.1">
    <property type="nucleotide sequence ID" value="NZ_CP144224.1"/>
</dbReference>
<dbReference type="Pfam" id="PF08448">
    <property type="entry name" value="PAS_4"/>
    <property type="match status" value="1"/>
</dbReference>
<dbReference type="PANTHER" id="PTHR32071:SF57">
    <property type="entry name" value="C4-DICARBOXYLATE TRANSPORT TRANSCRIPTIONAL REGULATORY PROTEIN DCTD"/>
    <property type="match status" value="1"/>
</dbReference>
<name>A0AAJ2KV89_ALKPS</name>
<dbReference type="InterPro" id="IPR001610">
    <property type="entry name" value="PAC"/>
</dbReference>
<organism evidence="12 13">
    <name type="scientific">Alkalihalophilus pseudofirmus</name>
    <name type="common">Bacillus pseudofirmus</name>
    <dbReference type="NCBI Taxonomy" id="79885"/>
    <lineage>
        <taxon>Bacteria</taxon>
        <taxon>Bacillati</taxon>
        <taxon>Bacillota</taxon>
        <taxon>Bacilli</taxon>
        <taxon>Bacillales</taxon>
        <taxon>Bacillaceae</taxon>
        <taxon>Alkalihalophilus</taxon>
    </lineage>
</organism>
<keyword evidence="2" id="KW-0058">Aromatic hydrocarbons catabolism</keyword>
<dbReference type="InterPro" id="IPR025662">
    <property type="entry name" value="Sigma_54_int_dom_ATP-bd_1"/>
</dbReference>
<dbReference type="InterPro" id="IPR035965">
    <property type="entry name" value="PAS-like_dom_sf"/>
</dbReference>
<dbReference type="SMART" id="SM00382">
    <property type="entry name" value="AAA"/>
    <property type="match status" value="1"/>
</dbReference>
<dbReference type="Gene3D" id="1.10.8.60">
    <property type="match status" value="1"/>
</dbReference>
<dbReference type="NCBIfam" id="TIGR00229">
    <property type="entry name" value="sensory_box"/>
    <property type="match status" value="1"/>
</dbReference>
<sequence length="475" mass="54107">MDSGNNFVEIELQAILKGSKDNIVITDGEGNVLKASPNCLDIYGVEFNQILGRSVYDLEKEDIFSPSITVRILNEKKECQVLQHTKGERTVLATGMPVFNENGELIRVISFSYDLTEIEELRENYHTLQERMGLYESQIEELLEKEEQDRDVILKSKAIKRVWELVKRVSDSEATVVFLGESGVGKNVFARALHNGSSRASKPFIEVNCSAIPEALFESEMFGYESGSFTGAHKKGKPGMIELADGGTLFLDEIGELPLSMQAKLLKVLQEKNVTRVGGLKPHKIDFRLIASTNQNLEEMVRSGSFRQDLYYRLHVIPIEIPPLRKRKDDILLLIQHYLHSFNQKYNVHKHLQAPALDELLAYHWPGNVRELENTMERLVLTSEKDRIEISDLPLLIHKQQHNSMEESTASQSNEAINSSTYKEAMAQVEKHWLEHALKQCKTTYEMAELLGLSQSTVVRKLHKYNLNSKMHLNS</sequence>
<evidence type="ECO:0000313" key="12">
    <source>
        <dbReference type="EMBL" id="MDV2884483.1"/>
    </source>
</evidence>
<protein>
    <recommendedName>
        <fullName evidence="7">HTH-type transcriptional regulatory protein TyrR</fullName>
    </recommendedName>
</protein>
<dbReference type="PROSITE" id="PS00676">
    <property type="entry name" value="SIGMA54_INTERACT_2"/>
    <property type="match status" value="1"/>
</dbReference>
<reference evidence="12" key="1">
    <citation type="submission" date="2023-10" db="EMBL/GenBank/DDBJ databases">
        <title>Screening of Alkalihalophilus pseudofirmusBZ-TG-HK211 and Its Alleviation of Salt Stress on Rapeseed Growth.</title>
        <authorList>
            <person name="Zhao B."/>
            <person name="Guo T."/>
        </authorList>
    </citation>
    <scope>NUCLEOTIDE SEQUENCE</scope>
    <source>
        <strain evidence="12">BZ-TG-HK211</strain>
    </source>
</reference>
<feature type="coiled-coil region" evidence="8">
    <location>
        <begin position="118"/>
        <end position="145"/>
    </location>
</feature>
<evidence type="ECO:0000256" key="4">
    <source>
        <dbReference type="ARBA" id="ARBA00023015"/>
    </source>
</evidence>
<evidence type="ECO:0000256" key="8">
    <source>
        <dbReference type="SAM" id="Coils"/>
    </source>
</evidence>
<dbReference type="PANTHER" id="PTHR32071">
    <property type="entry name" value="TRANSCRIPTIONAL REGULATORY PROTEIN"/>
    <property type="match status" value="1"/>
</dbReference>
<dbReference type="SMART" id="SM00086">
    <property type="entry name" value="PAC"/>
    <property type="match status" value="1"/>
</dbReference>
<keyword evidence="8" id="KW-0175">Coiled coil</keyword>
<dbReference type="PROSITE" id="PS00688">
    <property type="entry name" value="SIGMA54_INTERACT_3"/>
    <property type="match status" value="1"/>
</dbReference>
<evidence type="ECO:0000256" key="5">
    <source>
        <dbReference type="ARBA" id="ARBA00023125"/>
    </source>
</evidence>
<dbReference type="Pfam" id="PF18024">
    <property type="entry name" value="HTH_50"/>
    <property type="match status" value="1"/>
</dbReference>
<dbReference type="CDD" id="cd00009">
    <property type="entry name" value="AAA"/>
    <property type="match status" value="1"/>
</dbReference>
<evidence type="ECO:0000256" key="3">
    <source>
        <dbReference type="ARBA" id="ARBA00022840"/>
    </source>
</evidence>
<feature type="domain" description="Sigma-54 factor interaction" evidence="9">
    <location>
        <begin position="152"/>
        <end position="381"/>
    </location>
</feature>
<dbReference type="Proteomes" id="UP001285636">
    <property type="component" value="Unassembled WGS sequence"/>
</dbReference>
<keyword evidence="5" id="KW-0238">DNA-binding</keyword>
<dbReference type="CDD" id="cd00130">
    <property type="entry name" value="PAS"/>
    <property type="match status" value="1"/>
</dbReference>
<evidence type="ECO:0000256" key="7">
    <source>
        <dbReference type="ARBA" id="ARBA00029500"/>
    </source>
</evidence>
<dbReference type="Pfam" id="PF25601">
    <property type="entry name" value="AAA_lid_14"/>
    <property type="match status" value="1"/>
</dbReference>
<keyword evidence="3" id="KW-0067">ATP-binding</keyword>
<dbReference type="Gene3D" id="3.40.50.300">
    <property type="entry name" value="P-loop containing nucleotide triphosphate hydrolases"/>
    <property type="match status" value="1"/>
</dbReference>
<keyword evidence="4" id="KW-0805">Transcription regulation</keyword>
<proteinExistence type="predicted"/>
<dbReference type="InterPro" id="IPR000700">
    <property type="entry name" value="PAS-assoc_C"/>
</dbReference>
<dbReference type="Gene3D" id="3.30.450.20">
    <property type="entry name" value="PAS domain"/>
    <property type="match status" value="1"/>
</dbReference>
<dbReference type="PROSITE" id="PS50045">
    <property type="entry name" value="SIGMA54_INTERACT_4"/>
    <property type="match status" value="1"/>
</dbReference>
<keyword evidence="1" id="KW-0547">Nucleotide-binding</keyword>
<dbReference type="AlphaFoldDB" id="A0AAJ2KV89"/>
<dbReference type="SUPFAM" id="SSF46689">
    <property type="entry name" value="Homeodomain-like"/>
    <property type="match status" value="1"/>
</dbReference>
<dbReference type="PROSITE" id="PS50112">
    <property type="entry name" value="PAS"/>
    <property type="match status" value="1"/>
</dbReference>
<keyword evidence="6" id="KW-0804">Transcription</keyword>
<dbReference type="PROSITE" id="PS00675">
    <property type="entry name" value="SIGMA54_INTERACT_1"/>
    <property type="match status" value="1"/>
</dbReference>
<dbReference type="GO" id="GO:0003677">
    <property type="term" value="F:DNA binding"/>
    <property type="evidence" value="ECO:0007669"/>
    <property type="project" value="UniProtKB-KW"/>
</dbReference>